<keyword evidence="2" id="KW-1185">Reference proteome</keyword>
<name>A0A1J1IS12_9DIPT</name>
<dbReference type="EMBL" id="CVRI01000059">
    <property type="protein sequence ID" value="CRL03029.1"/>
    <property type="molecule type" value="Genomic_DNA"/>
</dbReference>
<accession>A0A1J1IS12</accession>
<dbReference type="Proteomes" id="UP000183832">
    <property type="component" value="Unassembled WGS sequence"/>
</dbReference>
<dbReference type="AlphaFoldDB" id="A0A1J1IS12"/>
<gene>
    <name evidence="1" type="ORF">CLUMA_CG016971</name>
</gene>
<reference evidence="1 2" key="1">
    <citation type="submission" date="2015-04" db="EMBL/GenBank/DDBJ databases">
        <authorList>
            <person name="Syromyatnikov M.Y."/>
            <person name="Popov V.N."/>
        </authorList>
    </citation>
    <scope>NUCLEOTIDE SEQUENCE [LARGE SCALE GENOMIC DNA]</scope>
</reference>
<evidence type="ECO:0000313" key="2">
    <source>
        <dbReference type="Proteomes" id="UP000183832"/>
    </source>
</evidence>
<proteinExistence type="predicted"/>
<organism evidence="1 2">
    <name type="scientific">Clunio marinus</name>
    <dbReference type="NCBI Taxonomy" id="568069"/>
    <lineage>
        <taxon>Eukaryota</taxon>
        <taxon>Metazoa</taxon>
        <taxon>Ecdysozoa</taxon>
        <taxon>Arthropoda</taxon>
        <taxon>Hexapoda</taxon>
        <taxon>Insecta</taxon>
        <taxon>Pterygota</taxon>
        <taxon>Neoptera</taxon>
        <taxon>Endopterygota</taxon>
        <taxon>Diptera</taxon>
        <taxon>Nematocera</taxon>
        <taxon>Chironomoidea</taxon>
        <taxon>Chironomidae</taxon>
        <taxon>Clunio</taxon>
    </lineage>
</organism>
<evidence type="ECO:0000313" key="1">
    <source>
        <dbReference type="EMBL" id="CRL03029.1"/>
    </source>
</evidence>
<protein>
    <submittedName>
        <fullName evidence="1">CLUMA_CG016971, isoform A</fullName>
    </submittedName>
</protein>
<sequence>MKSEIDSLCCESISSFHNAKDGDLTFEKTQGTQSWAIQEFFGSPIQLSDPKFQNWIADPDRRGPVFFLTNEYNLVFSNKENDQKIVLIKEKTEINNSITEII</sequence>